<dbReference type="Gramene" id="BGIOSGA016648-TA">
    <property type="protein sequence ID" value="BGIOSGA016648-PA"/>
    <property type="gene ID" value="BGIOSGA016648"/>
</dbReference>
<dbReference type="HOGENOM" id="CLU_000288_21_9_1"/>
<dbReference type="Proteomes" id="UP000007015">
    <property type="component" value="Chromosome 4"/>
</dbReference>
<dbReference type="EMBL" id="CM000129">
    <property type="protein sequence ID" value="EEC77523.1"/>
    <property type="molecule type" value="Genomic_DNA"/>
</dbReference>
<dbReference type="SUPFAM" id="SSF56112">
    <property type="entry name" value="Protein kinase-like (PK-like)"/>
    <property type="match status" value="1"/>
</dbReference>
<sequence>MWRLHQALLRRISPLKHPAGWPARGIRCYYATEPKGRKPKMAPLQVSMDGDIYSYGVLLLEMFTGRRPTDNFDNGITSLVDYVKAAYPNNILEIMDASATYNGNTQDIIELVVYPIFRLGLACCKESPRERMKMNDVVKELNAIIKTYSAHTYS</sequence>
<reference evidence="1 2" key="1">
    <citation type="journal article" date="2005" name="PLoS Biol.">
        <title>The genomes of Oryza sativa: a history of duplications.</title>
        <authorList>
            <person name="Yu J."/>
            <person name="Wang J."/>
            <person name="Lin W."/>
            <person name="Li S."/>
            <person name="Li H."/>
            <person name="Zhou J."/>
            <person name="Ni P."/>
            <person name="Dong W."/>
            <person name="Hu S."/>
            <person name="Zeng C."/>
            <person name="Zhang J."/>
            <person name="Zhang Y."/>
            <person name="Li R."/>
            <person name="Xu Z."/>
            <person name="Li S."/>
            <person name="Li X."/>
            <person name="Zheng H."/>
            <person name="Cong L."/>
            <person name="Lin L."/>
            <person name="Yin J."/>
            <person name="Geng J."/>
            <person name="Li G."/>
            <person name="Shi J."/>
            <person name="Liu J."/>
            <person name="Lv H."/>
            <person name="Li J."/>
            <person name="Wang J."/>
            <person name="Deng Y."/>
            <person name="Ran L."/>
            <person name="Shi X."/>
            <person name="Wang X."/>
            <person name="Wu Q."/>
            <person name="Li C."/>
            <person name="Ren X."/>
            <person name="Wang J."/>
            <person name="Wang X."/>
            <person name="Li D."/>
            <person name="Liu D."/>
            <person name="Zhang X."/>
            <person name="Ji Z."/>
            <person name="Zhao W."/>
            <person name="Sun Y."/>
            <person name="Zhang Z."/>
            <person name="Bao J."/>
            <person name="Han Y."/>
            <person name="Dong L."/>
            <person name="Ji J."/>
            <person name="Chen P."/>
            <person name="Wu S."/>
            <person name="Liu J."/>
            <person name="Xiao Y."/>
            <person name="Bu D."/>
            <person name="Tan J."/>
            <person name="Yang L."/>
            <person name="Ye C."/>
            <person name="Zhang J."/>
            <person name="Xu J."/>
            <person name="Zhou Y."/>
            <person name="Yu Y."/>
            <person name="Zhang B."/>
            <person name="Zhuang S."/>
            <person name="Wei H."/>
            <person name="Liu B."/>
            <person name="Lei M."/>
            <person name="Yu H."/>
            <person name="Li Y."/>
            <person name="Xu H."/>
            <person name="Wei S."/>
            <person name="He X."/>
            <person name="Fang L."/>
            <person name="Zhang Z."/>
            <person name="Zhang Y."/>
            <person name="Huang X."/>
            <person name="Su Z."/>
            <person name="Tong W."/>
            <person name="Li J."/>
            <person name="Tong Z."/>
            <person name="Li S."/>
            <person name="Ye J."/>
            <person name="Wang L."/>
            <person name="Fang L."/>
            <person name="Lei T."/>
            <person name="Chen C."/>
            <person name="Chen H."/>
            <person name="Xu Z."/>
            <person name="Li H."/>
            <person name="Huang H."/>
            <person name="Zhang F."/>
            <person name="Xu H."/>
            <person name="Li N."/>
            <person name="Zhao C."/>
            <person name="Li S."/>
            <person name="Dong L."/>
            <person name="Huang Y."/>
            <person name="Li L."/>
            <person name="Xi Y."/>
            <person name="Qi Q."/>
            <person name="Li W."/>
            <person name="Zhang B."/>
            <person name="Hu W."/>
            <person name="Zhang Y."/>
            <person name="Tian X."/>
            <person name="Jiao Y."/>
            <person name="Liang X."/>
            <person name="Jin J."/>
            <person name="Gao L."/>
            <person name="Zheng W."/>
            <person name="Hao B."/>
            <person name="Liu S."/>
            <person name="Wang W."/>
            <person name="Yuan L."/>
            <person name="Cao M."/>
            <person name="McDermott J."/>
            <person name="Samudrala R."/>
            <person name="Wang J."/>
            <person name="Wong G.K."/>
            <person name="Yang H."/>
        </authorList>
    </citation>
    <scope>NUCLEOTIDE SEQUENCE [LARGE SCALE GENOMIC DNA]</scope>
    <source>
        <strain evidence="2">cv. 93-11</strain>
    </source>
</reference>
<evidence type="ECO:0008006" key="3">
    <source>
        <dbReference type="Google" id="ProtNLM"/>
    </source>
</evidence>
<keyword evidence="2" id="KW-1185">Reference proteome</keyword>
<dbReference type="PANTHER" id="PTHR48055">
    <property type="entry name" value="LEUCINE-RICH REPEAT RECEPTOR PROTEIN KINASE EMS1"/>
    <property type="match status" value="1"/>
</dbReference>
<dbReference type="AlphaFoldDB" id="B8AVU2"/>
<name>B8AVU2_ORYSI</name>
<dbReference type="Gene3D" id="1.10.510.10">
    <property type="entry name" value="Transferase(Phosphotransferase) domain 1"/>
    <property type="match status" value="1"/>
</dbReference>
<evidence type="ECO:0000313" key="1">
    <source>
        <dbReference type="EMBL" id="EEC77523.1"/>
    </source>
</evidence>
<protein>
    <recommendedName>
        <fullName evidence="3">Protein kinase domain-containing protein</fullName>
    </recommendedName>
</protein>
<gene>
    <name evidence="1" type="ORF">OsI_16407</name>
</gene>
<dbReference type="InterPro" id="IPR051564">
    <property type="entry name" value="LRR_receptor-like_kinase"/>
</dbReference>
<proteinExistence type="predicted"/>
<dbReference type="InterPro" id="IPR011009">
    <property type="entry name" value="Kinase-like_dom_sf"/>
</dbReference>
<dbReference type="GO" id="GO:0016020">
    <property type="term" value="C:membrane"/>
    <property type="evidence" value="ECO:0007669"/>
    <property type="project" value="TreeGrafter"/>
</dbReference>
<evidence type="ECO:0000313" key="2">
    <source>
        <dbReference type="Proteomes" id="UP000007015"/>
    </source>
</evidence>
<dbReference type="OMA" id="MPRERMN"/>
<accession>B8AVU2</accession>
<organism evidence="1 2">
    <name type="scientific">Oryza sativa subsp. indica</name>
    <name type="common">Rice</name>
    <dbReference type="NCBI Taxonomy" id="39946"/>
    <lineage>
        <taxon>Eukaryota</taxon>
        <taxon>Viridiplantae</taxon>
        <taxon>Streptophyta</taxon>
        <taxon>Embryophyta</taxon>
        <taxon>Tracheophyta</taxon>
        <taxon>Spermatophyta</taxon>
        <taxon>Magnoliopsida</taxon>
        <taxon>Liliopsida</taxon>
        <taxon>Poales</taxon>
        <taxon>Poaceae</taxon>
        <taxon>BOP clade</taxon>
        <taxon>Oryzoideae</taxon>
        <taxon>Oryzeae</taxon>
        <taxon>Oryzinae</taxon>
        <taxon>Oryza</taxon>
        <taxon>Oryza sativa</taxon>
    </lineage>
</organism>
<dbReference type="PANTHER" id="PTHR48055:SF55">
    <property type="entry name" value="PROTEIN KINASE DOMAIN-CONTAINING PROTEIN"/>
    <property type="match status" value="1"/>
</dbReference>
<dbReference type="STRING" id="39946.B8AVU2"/>